<name>A0ABP3ETJ3_9ACTN</name>
<comment type="catalytic activity">
    <reaction evidence="1">
        <text>ATP + protein L-histidine = ADP + protein N-phospho-L-histidine.</text>
        <dbReference type="EC" id="2.7.13.3"/>
    </reaction>
</comment>
<dbReference type="CDD" id="cd16917">
    <property type="entry name" value="HATPase_UhpB-NarQ-NarX-like"/>
    <property type="match status" value="1"/>
</dbReference>
<keyword evidence="5" id="KW-0547">Nucleotide-binding</keyword>
<keyword evidence="12" id="KW-1185">Reference proteome</keyword>
<dbReference type="EC" id="2.7.13.3" evidence="2"/>
<accession>A0ABP3ETJ3</accession>
<organism evidence="11 12">
    <name type="scientific">Cryptosporangium japonicum</name>
    <dbReference type="NCBI Taxonomy" id="80872"/>
    <lineage>
        <taxon>Bacteria</taxon>
        <taxon>Bacillati</taxon>
        <taxon>Actinomycetota</taxon>
        <taxon>Actinomycetes</taxon>
        <taxon>Cryptosporangiales</taxon>
        <taxon>Cryptosporangiaceae</taxon>
        <taxon>Cryptosporangium</taxon>
    </lineage>
</organism>
<sequence length="233" mass="24138">MRSRRGDAVPAARTERAERAERERHLLAEQARAEERSALAAEIHDLVTHRVSLMVLQAGALRVSAEQPQTQAAADAIRETGAQALTELREVIGLLREPPATLLAAAEVGEAPPGRLSALVTESGVRAVLVEDGDPGRVPAVVGRAAYRVVQEGLTNVRKHAPGAAATVTLGYGPDGVRVSVRNGPAASTPDPALVGSGTGLLGLRERVELLGGSLDSGPCDGGGFLLEARLPA</sequence>
<evidence type="ECO:0000256" key="5">
    <source>
        <dbReference type="ARBA" id="ARBA00022741"/>
    </source>
</evidence>
<dbReference type="InterPro" id="IPR050482">
    <property type="entry name" value="Sensor_HK_TwoCompSys"/>
</dbReference>
<dbReference type="PANTHER" id="PTHR24421:SF10">
    <property type="entry name" value="NITRATE_NITRITE SENSOR PROTEIN NARQ"/>
    <property type="match status" value="1"/>
</dbReference>
<dbReference type="Pfam" id="PF07730">
    <property type="entry name" value="HisKA_3"/>
    <property type="match status" value="1"/>
</dbReference>
<keyword evidence="7" id="KW-0067">ATP-binding</keyword>
<keyword evidence="8" id="KW-0902">Two-component regulatory system</keyword>
<dbReference type="InterPro" id="IPR036890">
    <property type="entry name" value="HATPase_C_sf"/>
</dbReference>
<dbReference type="PANTHER" id="PTHR24421">
    <property type="entry name" value="NITRATE/NITRITE SENSOR PROTEIN NARX-RELATED"/>
    <property type="match status" value="1"/>
</dbReference>
<dbReference type="Gene3D" id="3.30.565.10">
    <property type="entry name" value="Histidine kinase-like ATPase, C-terminal domain"/>
    <property type="match status" value="1"/>
</dbReference>
<feature type="domain" description="Signal transduction histidine kinase subgroup 3 dimerisation and phosphoacceptor" evidence="10">
    <location>
        <begin position="35"/>
        <end position="99"/>
    </location>
</feature>
<dbReference type="Proteomes" id="UP001500967">
    <property type="component" value="Unassembled WGS sequence"/>
</dbReference>
<comment type="caution">
    <text evidence="11">The sequence shown here is derived from an EMBL/GenBank/DDBJ whole genome shotgun (WGS) entry which is preliminary data.</text>
</comment>
<feature type="region of interest" description="Disordered" evidence="9">
    <location>
        <begin position="1"/>
        <end position="20"/>
    </location>
</feature>
<evidence type="ECO:0000313" key="11">
    <source>
        <dbReference type="EMBL" id="GAA0275064.1"/>
    </source>
</evidence>
<dbReference type="Gene3D" id="1.20.5.1930">
    <property type="match status" value="1"/>
</dbReference>
<evidence type="ECO:0000256" key="1">
    <source>
        <dbReference type="ARBA" id="ARBA00000085"/>
    </source>
</evidence>
<dbReference type="SUPFAM" id="SSF55874">
    <property type="entry name" value="ATPase domain of HSP90 chaperone/DNA topoisomerase II/histidine kinase"/>
    <property type="match status" value="1"/>
</dbReference>
<evidence type="ECO:0000259" key="10">
    <source>
        <dbReference type="Pfam" id="PF07730"/>
    </source>
</evidence>
<dbReference type="InterPro" id="IPR011712">
    <property type="entry name" value="Sig_transdc_His_kin_sub3_dim/P"/>
</dbReference>
<dbReference type="EMBL" id="BAAAGX010000033">
    <property type="protein sequence ID" value="GAA0275064.1"/>
    <property type="molecule type" value="Genomic_DNA"/>
</dbReference>
<evidence type="ECO:0000256" key="3">
    <source>
        <dbReference type="ARBA" id="ARBA00022553"/>
    </source>
</evidence>
<evidence type="ECO:0000256" key="6">
    <source>
        <dbReference type="ARBA" id="ARBA00022777"/>
    </source>
</evidence>
<keyword evidence="6" id="KW-0418">Kinase</keyword>
<evidence type="ECO:0000256" key="7">
    <source>
        <dbReference type="ARBA" id="ARBA00022840"/>
    </source>
</evidence>
<keyword evidence="4" id="KW-0808">Transferase</keyword>
<evidence type="ECO:0000256" key="8">
    <source>
        <dbReference type="ARBA" id="ARBA00023012"/>
    </source>
</evidence>
<protein>
    <recommendedName>
        <fullName evidence="2">histidine kinase</fullName>
        <ecNumber evidence="2">2.7.13.3</ecNumber>
    </recommendedName>
</protein>
<proteinExistence type="predicted"/>
<gene>
    <name evidence="11" type="ORF">GCM10009539_73530</name>
</gene>
<evidence type="ECO:0000256" key="9">
    <source>
        <dbReference type="SAM" id="MobiDB-lite"/>
    </source>
</evidence>
<reference evidence="12" key="1">
    <citation type="journal article" date="2019" name="Int. J. Syst. Evol. Microbiol.">
        <title>The Global Catalogue of Microorganisms (GCM) 10K type strain sequencing project: providing services to taxonomists for standard genome sequencing and annotation.</title>
        <authorList>
            <consortium name="The Broad Institute Genomics Platform"/>
            <consortium name="The Broad Institute Genome Sequencing Center for Infectious Disease"/>
            <person name="Wu L."/>
            <person name="Ma J."/>
        </authorList>
    </citation>
    <scope>NUCLEOTIDE SEQUENCE [LARGE SCALE GENOMIC DNA]</scope>
    <source>
        <strain evidence="12">JCM 10425</strain>
    </source>
</reference>
<evidence type="ECO:0000313" key="12">
    <source>
        <dbReference type="Proteomes" id="UP001500967"/>
    </source>
</evidence>
<evidence type="ECO:0000256" key="2">
    <source>
        <dbReference type="ARBA" id="ARBA00012438"/>
    </source>
</evidence>
<evidence type="ECO:0000256" key="4">
    <source>
        <dbReference type="ARBA" id="ARBA00022679"/>
    </source>
</evidence>
<keyword evidence="3" id="KW-0597">Phosphoprotein</keyword>